<comment type="caution">
    <text evidence="1">The sequence shown here is derived from an EMBL/GenBank/DDBJ whole genome shotgun (WGS) entry which is preliminary data.</text>
</comment>
<feature type="non-terminal residue" evidence="1">
    <location>
        <position position="50"/>
    </location>
</feature>
<sequence length="50" mass="5941">MEEDRKHKLEELAKQFGVPLEYVDTVLKTREAQSMQDKLDFFLQERAGIE</sequence>
<organism evidence="1">
    <name type="scientific">marine sediment metagenome</name>
    <dbReference type="NCBI Taxonomy" id="412755"/>
    <lineage>
        <taxon>unclassified sequences</taxon>
        <taxon>metagenomes</taxon>
        <taxon>ecological metagenomes</taxon>
    </lineage>
</organism>
<protein>
    <submittedName>
        <fullName evidence="1">Uncharacterized protein</fullName>
    </submittedName>
</protein>
<reference evidence="1" key="1">
    <citation type="journal article" date="2014" name="Front. Microbiol.">
        <title>High frequency of phylogenetically diverse reductive dehalogenase-homologous genes in deep subseafloor sedimentary metagenomes.</title>
        <authorList>
            <person name="Kawai M."/>
            <person name="Futagami T."/>
            <person name="Toyoda A."/>
            <person name="Takaki Y."/>
            <person name="Nishi S."/>
            <person name="Hori S."/>
            <person name="Arai W."/>
            <person name="Tsubouchi T."/>
            <person name="Morono Y."/>
            <person name="Uchiyama I."/>
            <person name="Ito T."/>
            <person name="Fujiyama A."/>
            <person name="Inagaki F."/>
            <person name="Takami H."/>
        </authorList>
    </citation>
    <scope>NUCLEOTIDE SEQUENCE</scope>
    <source>
        <strain evidence="1">Expedition CK06-06</strain>
    </source>
</reference>
<name>X0X3I1_9ZZZZ</name>
<dbReference type="AlphaFoldDB" id="X0X3I1"/>
<dbReference type="EMBL" id="BARS01043245">
    <property type="protein sequence ID" value="GAG37570.1"/>
    <property type="molecule type" value="Genomic_DNA"/>
</dbReference>
<gene>
    <name evidence="1" type="ORF">S01H1_65500</name>
</gene>
<proteinExistence type="predicted"/>
<evidence type="ECO:0000313" key="1">
    <source>
        <dbReference type="EMBL" id="GAG37570.1"/>
    </source>
</evidence>
<accession>X0X3I1</accession>